<protein>
    <submittedName>
        <fullName evidence="2">Cobalt-precorrin 5A hydrolase</fullName>
    </submittedName>
</protein>
<dbReference type="EMBL" id="FMTL01000001">
    <property type="protein sequence ID" value="SCW52491.1"/>
    <property type="molecule type" value="Genomic_DNA"/>
</dbReference>
<dbReference type="SUPFAM" id="SSF159664">
    <property type="entry name" value="CobE/GbiG C-terminal domain-like"/>
    <property type="match status" value="1"/>
</dbReference>
<keyword evidence="2" id="KW-0378">Hydrolase</keyword>
<organism evidence="2 3">
    <name type="scientific">Pseudomonas peli</name>
    <dbReference type="NCBI Taxonomy" id="592361"/>
    <lineage>
        <taxon>Bacteria</taxon>
        <taxon>Pseudomonadati</taxon>
        <taxon>Pseudomonadota</taxon>
        <taxon>Gammaproteobacteria</taxon>
        <taxon>Pseudomonadales</taxon>
        <taxon>Pseudomonadaceae</taxon>
        <taxon>Pseudomonas</taxon>
    </lineage>
</organism>
<dbReference type="PANTHER" id="PTHR37477">
    <property type="entry name" value="COBALT-PRECORRIN-5A HYDROLASE"/>
    <property type="match status" value="1"/>
</dbReference>
<dbReference type="PROSITE" id="PS51257">
    <property type="entry name" value="PROKAR_LIPOPROTEIN"/>
    <property type="match status" value="1"/>
</dbReference>
<sequence>MIPRHTPRHPAAAVQVVAGLGCRSGCNVEDVLSLLLHSLQTHGLTVDNLAGLASIAHKQSEPGLLALAERLGLQLNCFSAEELQPYQHRVQGSPLTLAATGSPAVAEPCALALAERMDGNAARQLGEKTRNASATCALALIAPKDVS</sequence>
<evidence type="ECO:0000313" key="2">
    <source>
        <dbReference type="EMBL" id="SCW52491.1"/>
    </source>
</evidence>
<evidence type="ECO:0000259" key="1">
    <source>
        <dbReference type="Pfam" id="PF01890"/>
    </source>
</evidence>
<comment type="caution">
    <text evidence="2">The sequence shown here is derived from an EMBL/GenBank/DDBJ whole genome shotgun (WGS) entry which is preliminary data.</text>
</comment>
<dbReference type="PANTHER" id="PTHR37477:SF1">
    <property type="entry name" value="COBALT-PRECORRIN-5A HYDROLASE"/>
    <property type="match status" value="1"/>
</dbReference>
<gene>
    <name evidence="2" type="ORF">SAMN05216370_1929</name>
</gene>
<feature type="domain" description="CobE/GbiG C-terminal" evidence="1">
    <location>
        <begin position="16"/>
        <end position="139"/>
    </location>
</feature>
<dbReference type="Proteomes" id="UP000242418">
    <property type="component" value="Unassembled WGS sequence"/>
</dbReference>
<dbReference type="GO" id="GO:0009236">
    <property type="term" value="P:cobalamin biosynthetic process"/>
    <property type="evidence" value="ECO:0007669"/>
    <property type="project" value="InterPro"/>
</dbReference>
<dbReference type="AlphaFoldDB" id="A0AB37Z6P7"/>
<dbReference type="InterPro" id="IPR052553">
    <property type="entry name" value="CbiG_hydrolase"/>
</dbReference>
<accession>A0AB37Z6P7</accession>
<dbReference type="InterPro" id="IPR002750">
    <property type="entry name" value="CobE/GbiG_C"/>
</dbReference>
<name>A0AB37Z6P7_9PSED</name>
<dbReference type="Pfam" id="PF01890">
    <property type="entry name" value="CbiG_C"/>
    <property type="match status" value="1"/>
</dbReference>
<reference evidence="2 3" key="1">
    <citation type="submission" date="2016-10" db="EMBL/GenBank/DDBJ databases">
        <authorList>
            <person name="Varghese N."/>
            <person name="Submissions S."/>
        </authorList>
    </citation>
    <scope>NUCLEOTIDE SEQUENCE [LARGE SCALE GENOMIC DNA]</scope>
    <source>
        <strain evidence="2 3">DSM 17833</strain>
    </source>
</reference>
<dbReference type="GO" id="GO:0016787">
    <property type="term" value="F:hydrolase activity"/>
    <property type="evidence" value="ECO:0007669"/>
    <property type="project" value="UniProtKB-KW"/>
</dbReference>
<dbReference type="InterPro" id="IPR036518">
    <property type="entry name" value="CobE/GbiG_C_sf"/>
</dbReference>
<keyword evidence="3" id="KW-1185">Reference proteome</keyword>
<evidence type="ECO:0000313" key="3">
    <source>
        <dbReference type="Proteomes" id="UP000242418"/>
    </source>
</evidence>
<dbReference type="Gene3D" id="3.30.420.180">
    <property type="entry name" value="CobE/GbiG C-terminal domain"/>
    <property type="match status" value="1"/>
</dbReference>
<proteinExistence type="predicted"/>